<protein>
    <submittedName>
        <fullName evidence="2">Uncharacterized protein</fullName>
    </submittedName>
</protein>
<feature type="chain" id="PRO_5040735543" evidence="1">
    <location>
        <begin position="22"/>
        <end position="93"/>
    </location>
</feature>
<dbReference type="AlphaFoldDB" id="A0A9X1TYF5"/>
<keyword evidence="1" id="KW-0732">Signal</keyword>
<organism evidence="2 3">
    <name type="scientific">Sphingomonas cremea</name>
    <dbReference type="NCBI Taxonomy" id="2904799"/>
    <lineage>
        <taxon>Bacteria</taxon>
        <taxon>Pseudomonadati</taxon>
        <taxon>Pseudomonadota</taxon>
        <taxon>Alphaproteobacteria</taxon>
        <taxon>Sphingomonadales</taxon>
        <taxon>Sphingomonadaceae</taxon>
        <taxon>Sphingomonas</taxon>
    </lineage>
</organism>
<evidence type="ECO:0000256" key="1">
    <source>
        <dbReference type="SAM" id="SignalP"/>
    </source>
</evidence>
<dbReference type="EMBL" id="JAKFGM010000002">
    <property type="protein sequence ID" value="MCF2515093.1"/>
    <property type="molecule type" value="Genomic_DNA"/>
</dbReference>
<accession>A0A9X1TYF5</accession>
<feature type="signal peptide" evidence="1">
    <location>
        <begin position="1"/>
        <end position="21"/>
    </location>
</feature>
<reference evidence="2" key="1">
    <citation type="submission" date="2022-01" db="EMBL/GenBank/DDBJ databases">
        <authorList>
            <person name="Jo J.-H."/>
            <person name="Im W.-T."/>
        </authorList>
    </citation>
    <scope>NUCLEOTIDE SEQUENCE</scope>
    <source>
        <strain evidence="2">G124</strain>
    </source>
</reference>
<sequence length="93" mass="10329">MAQKLSAIALGFIIAASPLSATTPKPIPETLPATETPGTQYCLRVGPYTGSRLEAVQCWTRQEWADQCDDWDTQCVDVDKEWAKNGVRIEMKE</sequence>
<evidence type="ECO:0000313" key="2">
    <source>
        <dbReference type="EMBL" id="MCF2515093.1"/>
    </source>
</evidence>
<name>A0A9X1TYF5_9SPHN</name>
<keyword evidence="3" id="KW-1185">Reference proteome</keyword>
<evidence type="ECO:0000313" key="3">
    <source>
        <dbReference type="Proteomes" id="UP001139410"/>
    </source>
</evidence>
<dbReference type="RefSeq" id="WP_235067601.1">
    <property type="nucleotide sequence ID" value="NZ_JAKFGM010000002.1"/>
</dbReference>
<proteinExistence type="predicted"/>
<dbReference type="Proteomes" id="UP001139410">
    <property type="component" value="Unassembled WGS sequence"/>
</dbReference>
<gene>
    <name evidence="2" type="ORF">LVY65_08465</name>
</gene>
<comment type="caution">
    <text evidence="2">The sequence shown here is derived from an EMBL/GenBank/DDBJ whole genome shotgun (WGS) entry which is preliminary data.</text>
</comment>